<feature type="coiled-coil region" evidence="4">
    <location>
        <begin position="124"/>
        <end position="151"/>
    </location>
</feature>
<dbReference type="EMBL" id="CM035418">
    <property type="protein sequence ID" value="KAH7421096.1"/>
    <property type="molecule type" value="Genomic_DNA"/>
</dbReference>
<evidence type="ECO:0000313" key="6">
    <source>
        <dbReference type="Proteomes" id="UP000825935"/>
    </source>
</evidence>
<protein>
    <submittedName>
        <fullName evidence="5">Uncharacterized protein</fullName>
    </submittedName>
</protein>
<comment type="caution">
    <text evidence="5">The sequence shown here is derived from an EMBL/GenBank/DDBJ whole genome shotgun (WGS) entry which is preliminary data.</text>
</comment>
<dbReference type="PROSITE" id="PS50297">
    <property type="entry name" value="ANK_REP_REGION"/>
    <property type="match status" value="3"/>
</dbReference>
<dbReference type="PANTHER" id="PTHR24124">
    <property type="entry name" value="ANKYRIN REPEAT FAMILY A"/>
    <property type="match status" value="1"/>
</dbReference>
<dbReference type="InterPro" id="IPR036770">
    <property type="entry name" value="Ankyrin_rpt-contain_sf"/>
</dbReference>
<keyword evidence="1" id="KW-0677">Repeat</keyword>
<feature type="repeat" description="ANK" evidence="3">
    <location>
        <begin position="342"/>
        <end position="374"/>
    </location>
</feature>
<gene>
    <name evidence="5" type="ORF">KP509_13G040200</name>
</gene>
<evidence type="ECO:0000256" key="3">
    <source>
        <dbReference type="PROSITE-ProRule" id="PRU00023"/>
    </source>
</evidence>
<feature type="repeat" description="ANK" evidence="3">
    <location>
        <begin position="309"/>
        <end position="341"/>
    </location>
</feature>
<feature type="repeat" description="ANK" evidence="3">
    <location>
        <begin position="276"/>
        <end position="308"/>
    </location>
</feature>
<dbReference type="AlphaFoldDB" id="A0A8T2TH51"/>
<name>A0A8T2TH51_CERRI</name>
<evidence type="ECO:0000256" key="4">
    <source>
        <dbReference type="SAM" id="Coils"/>
    </source>
</evidence>
<proteinExistence type="predicted"/>
<evidence type="ECO:0000256" key="1">
    <source>
        <dbReference type="ARBA" id="ARBA00022737"/>
    </source>
</evidence>
<accession>A0A8T2TH51</accession>
<keyword evidence="2 3" id="KW-0040">ANK repeat</keyword>
<dbReference type="Pfam" id="PF12796">
    <property type="entry name" value="Ank_2"/>
    <property type="match status" value="1"/>
</dbReference>
<evidence type="ECO:0000313" key="5">
    <source>
        <dbReference type="EMBL" id="KAH7421096.1"/>
    </source>
</evidence>
<dbReference type="PROSITE" id="PS50088">
    <property type="entry name" value="ANK_REPEAT"/>
    <property type="match status" value="3"/>
</dbReference>
<evidence type="ECO:0000256" key="2">
    <source>
        <dbReference type="ARBA" id="ARBA00023043"/>
    </source>
</evidence>
<dbReference type="GO" id="GO:0005634">
    <property type="term" value="C:nucleus"/>
    <property type="evidence" value="ECO:0007669"/>
    <property type="project" value="TreeGrafter"/>
</dbReference>
<sequence>MLTGFGNESDGYRWQSLRIVQNLRPVPCRAGMELLKFPSLWKSHRTVAVPLCIADYKKKNRLGAVKIQKDMFDENISVPKIPSTEEVNQESEDSGLVPKEWRNIQDNLNKTRKERKIDVRLRAEEAAQKRAEELVLKRQNLEEAGRLLKAREHSRISSNQVQDMNELEGGSTIFNAEYTYLKEEMASLATYEVSDIVVQDESGKSHHISQKESNPKIDLIFNVDEMACLKRSTPDFTRIHCEKWLPLQALVSAGQFFYLDEYLKSPNLDLDAADEDGYTPIHRAILGRKETAVTQLLRAGADPSILDKDSASYLHYSVQTGSLNLVRLFVKYGVDMDHADEDGWTALHVAALTSQEYIVRHLLFSGANKHLKNKCLLGLTKGDYNLTITNCNMLLSSNQVRRFSKGSSSR</sequence>
<dbReference type="OrthoDB" id="1577640at2759"/>
<keyword evidence="4" id="KW-0175">Coiled coil</keyword>
<keyword evidence="6" id="KW-1185">Reference proteome</keyword>
<dbReference type="Proteomes" id="UP000825935">
    <property type="component" value="Chromosome 13"/>
</dbReference>
<dbReference type="SMART" id="SM00248">
    <property type="entry name" value="ANK"/>
    <property type="match status" value="3"/>
</dbReference>
<dbReference type="SUPFAM" id="SSF48403">
    <property type="entry name" value="Ankyrin repeat"/>
    <property type="match status" value="1"/>
</dbReference>
<organism evidence="5 6">
    <name type="scientific">Ceratopteris richardii</name>
    <name type="common">Triangle waterfern</name>
    <dbReference type="NCBI Taxonomy" id="49495"/>
    <lineage>
        <taxon>Eukaryota</taxon>
        <taxon>Viridiplantae</taxon>
        <taxon>Streptophyta</taxon>
        <taxon>Embryophyta</taxon>
        <taxon>Tracheophyta</taxon>
        <taxon>Polypodiopsida</taxon>
        <taxon>Polypodiidae</taxon>
        <taxon>Polypodiales</taxon>
        <taxon>Pteridineae</taxon>
        <taxon>Pteridaceae</taxon>
        <taxon>Parkerioideae</taxon>
        <taxon>Ceratopteris</taxon>
    </lineage>
</organism>
<dbReference type="PANTHER" id="PTHR24124:SF14">
    <property type="entry name" value="CHROMOSOME UNDETERMINED SCAFFOLD_25, WHOLE GENOME SHOTGUN SEQUENCE"/>
    <property type="match status" value="1"/>
</dbReference>
<dbReference type="Gene3D" id="1.25.40.20">
    <property type="entry name" value="Ankyrin repeat-containing domain"/>
    <property type="match status" value="1"/>
</dbReference>
<dbReference type="InterPro" id="IPR002110">
    <property type="entry name" value="Ankyrin_rpt"/>
</dbReference>
<reference evidence="5" key="1">
    <citation type="submission" date="2021-08" db="EMBL/GenBank/DDBJ databases">
        <title>WGS assembly of Ceratopteris richardii.</title>
        <authorList>
            <person name="Marchant D.B."/>
            <person name="Chen G."/>
            <person name="Jenkins J."/>
            <person name="Shu S."/>
            <person name="Leebens-Mack J."/>
            <person name="Grimwood J."/>
            <person name="Schmutz J."/>
            <person name="Soltis P."/>
            <person name="Soltis D."/>
            <person name="Chen Z.-H."/>
        </authorList>
    </citation>
    <scope>NUCLEOTIDE SEQUENCE</scope>
    <source>
        <strain evidence="5">Whitten #5841</strain>
        <tissue evidence="5">Leaf</tissue>
    </source>
</reference>
<dbReference type="GO" id="GO:0010468">
    <property type="term" value="P:regulation of gene expression"/>
    <property type="evidence" value="ECO:0007669"/>
    <property type="project" value="TreeGrafter"/>
</dbReference>